<keyword evidence="3" id="KW-0274">FAD</keyword>
<evidence type="ECO:0000256" key="3">
    <source>
        <dbReference type="ARBA" id="ARBA00022827"/>
    </source>
</evidence>
<dbReference type="PANTHER" id="PTHR13789:SF318">
    <property type="entry name" value="GERANYLGERANYL DIPHOSPHATE REDUCTASE"/>
    <property type="match status" value="1"/>
</dbReference>
<keyword evidence="4" id="KW-0560">Oxidoreductase</keyword>
<dbReference type="Proteomes" id="UP000186559">
    <property type="component" value="Chromosome"/>
</dbReference>
<evidence type="ECO:0000256" key="2">
    <source>
        <dbReference type="ARBA" id="ARBA00022630"/>
    </source>
</evidence>
<keyword evidence="8" id="KW-1185">Reference proteome</keyword>
<dbReference type="PANTHER" id="PTHR13789">
    <property type="entry name" value="MONOOXYGENASE"/>
    <property type="match status" value="1"/>
</dbReference>
<evidence type="ECO:0000256" key="5">
    <source>
        <dbReference type="ARBA" id="ARBA00023033"/>
    </source>
</evidence>
<organism evidence="7 8">
    <name type="scientific">Salipiger profundus</name>
    <dbReference type="NCBI Taxonomy" id="1229727"/>
    <lineage>
        <taxon>Bacteria</taxon>
        <taxon>Pseudomonadati</taxon>
        <taxon>Pseudomonadota</taxon>
        <taxon>Alphaproteobacteria</taxon>
        <taxon>Rhodobacterales</taxon>
        <taxon>Roseobacteraceae</taxon>
        <taxon>Salipiger</taxon>
    </lineage>
</organism>
<evidence type="ECO:0000259" key="6">
    <source>
        <dbReference type="Pfam" id="PF01494"/>
    </source>
</evidence>
<dbReference type="Gene3D" id="3.50.50.60">
    <property type="entry name" value="FAD/NAD(P)-binding domain"/>
    <property type="match status" value="1"/>
</dbReference>
<dbReference type="AlphaFoldDB" id="A0A1U7DC12"/>
<accession>A0A1U7DC12</accession>
<feature type="domain" description="FAD-binding" evidence="6">
    <location>
        <begin position="8"/>
        <end position="134"/>
    </location>
</feature>
<sequence>MSLTGRRIVVAGGGIGGLAAALALRQRGAEVRVLEQAEAITEVGAGIQVSPNGLRVIEALGLVQPLVSRASRGRAVVLRDGPSGAQVLRLDLARLPEGQGYHFVHRADLVELLATAARAAGVEIRLLQKVRAVTPGPAPRSRSATATGSAEN</sequence>
<evidence type="ECO:0000313" key="7">
    <source>
        <dbReference type="EMBL" id="APX25600.1"/>
    </source>
</evidence>
<name>A0A1U7DC12_9RHOB</name>
<keyword evidence="2" id="KW-0285">Flavoprotein</keyword>
<comment type="cofactor">
    <cofactor evidence="1">
        <name>FAD</name>
        <dbReference type="ChEBI" id="CHEBI:57692"/>
    </cofactor>
</comment>
<evidence type="ECO:0000256" key="4">
    <source>
        <dbReference type="ARBA" id="ARBA00023002"/>
    </source>
</evidence>
<keyword evidence="5" id="KW-0503">Monooxygenase</keyword>
<evidence type="ECO:0000256" key="1">
    <source>
        <dbReference type="ARBA" id="ARBA00001974"/>
    </source>
</evidence>
<dbReference type="InterPro" id="IPR036188">
    <property type="entry name" value="FAD/NAD-bd_sf"/>
</dbReference>
<dbReference type="SUPFAM" id="SSF51905">
    <property type="entry name" value="FAD/NAD(P)-binding domain"/>
    <property type="match status" value="1"/>
</dbReference>
<dbReference type="GO" id="GO:0004497">
    <property type="term" value="F:monooxygenase activity"/>
    <property type="evidence" value="ECO:0007669"/>
    <property type="project" value="UniProtKB-KW"/>
</dbReference>
<dbReference type="GO" id="GO:0071949">
    <property type="term" value="F:FAD binding"/>
    <property type="evidence" value="ECO:0007669"/>
    <property type="project" value="InterPro"/>
</dbReference>
<dbReference type="InterPro" id="IPR050493">
    <property type="entry name" value="FAD-dep_Monooxygenase_BioMet"/>
</dbReference>
<dbReference type="EMBL" id="CP014796">
    <property type="protein sequence ID" value="APX25600.1"/>
    <property type="molecule type" value="Genomic_DNA"/>
</dbReference>
<reference evidence="7 8" key="1">
    <citation type="submission" date="2016-03" db="EMBL/GenBank/DDBJ databases">
        <title>Deep-sea bacteria in the southern Pacific.</title>
        <authorList>
            <person name="Tang K."/>
        </authorList>
    </citation>
    <scope>NUCLEOTIDE SEQUENCE [LARGE SCALE GENOMIC DNA]</scope>
    <source>
        <strain evidence="7 8">JLT2016</strain>
    </source>
</reference>
<protein>
    <submittedName>
        <fullName evidence="7">FAD binding protein</fullName>
    </submittedName>
</protein>
<dbReference type="InterPro" id="IPR002938">
    <property type="entry name" value="FAD-bd"/>
</dbReference>
<dbReference type="STRING" id="1229727.Ga0080559_TMP4804"/>
<evidence type="ECO:0000313" key="8">
    <source>
        <dbReference type="Proteomes" id="UP000186559"/>
    </source>
</evidence>
<dbReference type="Pfam" id="PF01494">
    <property type="entry name" value="FAD_binding_3"/>
    <property type="match status" value="1"/>
</dbReference>
<dbReference type="KEGG" id="tpro:Ga0080559_TMP4804"/>
<proteinExistence type="predicted"/>
<gene>
    <name evidence="7" type="ORF">Ga0080559_TMP4804</name>
</gene>